<gene>
    <name evidence="1" type="ORF">J116_007090</name>
</gene>
<comment type="caution">
    <text evidence="1">The sequence shown here is derived from an EMBL/GenBank/DDBJ whole genome shotgun (WGS) entry which is preliminary data.</text>
</comment>
<dbReference type="Proteomes" id="UP000095329">
    <property type="component" value="Unassembled WGS sequence"/>
</dbReference>
<protein>
    <submittedName>
        <fullName evidence="1">Uncharacterized protein</fullName>
    </submittedName>
</protein>
<evidence type="ECO:0000313" key="2">
    <source>
        <dbReference type="Proteomes" id="UP000095329"/>
    </source>
</evidence>
<dbReference type="EMBL" id="ASHX02000001">
    <property type="protein sequence ID" value="OEJ94267.1"/>
    <property type="molecule type" value="Genomic_DNA"/>
</dbReference>
<reference evidence="1 2" key="1">
    <citation type="journal article" date="2013" name="Genome Announc.">
        <title>Genome Sequence of Streptomyces violaceusniger Strain SPC6, a Halotolerant Streptomycete That Exhibits Rapid Growth and Development.</title>
        <authorList>
            <person name="Chen X."/>
            <person name="Zhang B."/>
            <person name="Zhang W."/>
            <person name="Wu X."/>
            <person name="Zhang M."/>
            <person name="Chen T."/>
            <person name="Liu G."/>
            <person name="Dyson P."/>
        </authorList>
    </citation>
    <scope>NUCLEOTIDE SEQUENCE [LARGE SCALE GENOMIC DNA]</scope>
    <source>
        <strain evidence="1 2">SPC6</strain>
    </source>
</reference>
<keyword evidence="2" id="KW-1185">Reference proteome</keyword>
<organism evidence="1 2">
    <name type="scientific">Streptomyces thermolilacinus SPC6</name>
    <dbReference type="NCBI Taxonomy" id="1306406"/>
    <lineage>
        <taxon>Bacteria</taxon>
        <taxon>Bacillati</taxon>
        <taxon>Actinomycetota</taxon>
        <taxon>Actinomycetes</taxon>
        <taxon>Kitasatosporales</taxon>
        <taxon>Streptomycetaceae</taxon>
        <taxon>Streptomyces</taxon>
    </lineage>
</organism>
<dbReference type="eggNOG" id="ENOG502ZICB">
    <property type="taxonomic scope" value="Bacteria"/>
</dbReference>
<accession>A0A1D3DPL9</accession>
<dbReference type="RefSeq" id="WP_023586392.1">
    <property type="nucleotide sequence ID" value="NZ_ASHX02000001.1"/>
</dbReference>
<dbReference type="STRING" id="1306406.J116_007090"/>
<proteinExistence type="predicted"/>
<dbReference type="OrthoDB" id="3538826at2"/>
<name>A0A1D3DPL9_9ACTN</name>
<sequence>MAEPRPAPRPDYRITRTYALHDDAWHIELHHRDAGFLVTAAIPDEDPAREPSFHLFAPDGHDVPYEVMLWFMAEAADEVRVLRAWTELPPAAVDTVVALREVVHHGWDDADGPALLALLSGVLPADQAAAVVREVLSAGPDALAGPPPAQAAVAALRERMKEAGWRSGTTDG</sequence>
<dbReference type="AlphaFoldDB" id="A0A1D3DPL9"/>
<evidence type="ECO:0000313" key="1">
    <source>
        <dbReference type="EMBL" id="OEJ94267.1"/>
    </source>
</evidence>